<name>A0A8K0TI31_9PEZI</name>
<keyword evidence="2 5" id="KW-0812">Transmembrane</keyword>
<dbReference type="OrthoDB" id="3358017at2759"/>
<dbReference type="PANTHER" id="PTHR31465">
    <property type="entry name" value="PROTEIN RTA1-RELATED"/>
    <property type="match status" value="1"/>
</dbReference>
<feature type="transmembrane region" description="Helical" evidence="5">
    <location>
        <begin position="172"/>
        <end position="192"/>
    </location>
</feature>
<evidence type="ECO:0000313" key="7">
    <source>
        <dbReference type="Proteomes" id="UP000813385"/>
    </source>
</evidence>
<feature type="transmembrane region" description="Helical" evidence="5">
    <location>
        <begin position="31"/>
        <end position="52"/>
    </location>
</feature>
<feature type="transmembrane region" description="Helical" evidence="5">
    <location>
        <begin position="59"/>
        <end position="77"/>
    </location>
</feature>
<feature type="transmembrane region" description="Helical" evidence="5">
    <location>
        <begin position="250"/>
        <end position="268"/>
    </location>
</feature>
<evidence type="ECO:0000313" key="6">
    <source>
        <dbReference type="EMBL" id="KAH7367925.1"/>
    </source>
</evidence>
<dbReference type="Pfam" id="PF04479">
    <property type="entry name" value="RTA1"/>
    <property type="match status" value="1"/>
</dbReference>
<keyword evidence="3 5" id="KW-1133">Transmembrane helix</keyword>
<feature type="transmembrane region" description="Helical" evidence="5">
    <location>
        <begin position="132"/>
        <end position="152"/>
    </location>
</feature>
<accession>A0A8K0TI31</accession>
<dbReference type="PANTHER" id="PTHR31465:SF17">
    <property type="entry name" value="DOMAIN PROTEIN, PUTATIVE (AFU_ORTHOLOGUE AFUA_5G09900)-RELATED"/>
    <property type="match status" value="1"/>
</dbReference>
<gene>
    <name evidence="6" type="ORF">B0T11DRAFT_326153</name>
</gene>
<evidence type="ECO:0000256" key="5">
    <source>
        <dbReference type="SAM" id="Phobius"/>
    </source>
</evidence>
<dbReference type="AlphaFoldDB" id="A0A8K0TI31"/>
<comment type="subcellular location">
    <subcellularLocation>
        <location evidence="1">Membrane</location>
        <topology evidence="1">Multi-pass membrane protein</topology>
    </subcellularLocation>
</comment>
<evidence type="ECO:0000256" key="4">
    <source>
        <dbReference type="ARBA" id="ARBA00023136"/>
    </source>
</evidence>
<feature type="transmembrane region" description="Helical" evidence="5">
    <location>
        <begin position="89"/>
        <end position="111"/>
    </location>
</feature>
<dbReference type="GO" id="GO:0016020">
    <property type="term" value="C:membrane"/>
    <property type="evidence" value="ECO:0007669"/>
    <property type="project" value="UniProtKB-SubCell"/>
</dbReference>
<evidence type="ECO:0000256" key="1">
    <source>
        <dbReference type="ARBA" id="ARBA00004141"/>
    </source>
</evidence>
<keyword evidence="7" id="KW-1185">Reference proteome</keyword>
<comment type="caution">
    <text evidence="6">The sequence shown here is derived from an EMBL/GenBank/DDBJ whole genome shotgun (WGS) entry which is preliminary data.</text>
</comment>
<feature type="transmembrane region" description="Helical" evidence="5">
    <location>
        <begin position="213"/>
        <end position="230"/>
    </location>
</feature>
<dbReference type="Proteomes" id="UP000813385">
    <property type="component" value="Unassembled WGS sequence"/>
</dbReference>
<sequence>MSVVFNTTEPPFGPIVNGTQIVFYHYRPNAAAGWTFVVVFGLAALVHVGFFFYLRAWRFLPLILGLIGEAFGYYGRAWANREPNTAGPFIIQNLLILGMAPLVAATVYMTLGAFVKALDLRQYLSIPPKLTTCFYVIVDIGCFITQVFGSVMPASGDPDSIQLAKTLITGGLIAQLAALTLFLFSTMNLHRLAHRHLPSSSYDLPHMQDTRKYFFVTYGVTATMMLRSLVRGIEYLQGEESFILKHEVFVYLFDALLIAAIAVSYMFIHPGRMLRNAQRARSRRDKGMVELLEPGSHR</sequence>
<organism evidence="6 7">
    <name type="scientific">Plectosphaerella cucumerina</name>
    <dbReference type="NCBI Taxonomy" id="40658"/>
    <lineage>
        <taxon>Eukaryota</taxon>
        <taxon>Fungi</taxon>
        <taxon>Dikarya</taxon>
        <taxon>Ascomycota</taxon>
        <taxon>Pezizomycotina</taxon>
        <taxon>Sordariomycetes</taxon>
        <taxon>Hypocreomycetidae</taxon>
        <taxon>Glomerellales</taxon>
        <taxon>Plectosphaerellaceae</taxon>
        <taxon>Plectosphaerella</taxon>
    </lineage>
</organism>
<keyword evidence="4 5" id="KW-0472">Membrane</keyword>
<dbReference type="EMBL" id="JAGPXD010000002">
    <property type="protein sequence ID" value="KAH7367925.1"/>
    <property type="molecule type" value="Genomic_DNA"/>
</dbReference>
<proteinExistence type="predicted"/>
<reference evidence="6" key="1">
    <citation type="journal article" date="2021" name="Nat. Commun.">
        <title>Genetic determinants of endophytism in the Arabidopsis root mycobiome.</title>
        <authorList>
            <person name="Mesny F."/>
            <person name="Miyauchi S."/>
            <person name="Thiergart T."/>
            <person name="Pickel B."/>
            <person name="Atanasova L."/>
            <person name="Karlsson M."/>
            <person name="Huettel B."/>
            <person name="Barry K.W."/>
            <person name="Haridas S."/>
            <person name="Chen C."/>
            <person name="Bauer D."/>
            <person name="Andreopoulos W."/>
            <person name="Pangilinan J."/>
            <person name="LaButti K."/>
            <person name="Riley R."/>
            <person name="Lipzen A."/>
            <person name="Clum A."/>
            <person name="Drula E."/>
            <person name="Henrissat B."/>
            <person name="Kohler A."/>
            <person name="Grigoriev I.V."/>
            <person name="Martin F.M."/>
            <person name="Hacquard S."/>
        </authorList>
    </citation>
    <scope>NUCLEOTIDE SEQUENCE</scope>
    <source>
        <strain evidence="6">MPI-CAGE-AT-0016</strain>
    </source>
</reference>
<evidence type="ECO:0000256" key="3">
    <source>
        <dbReference type="ARBA" id="ARBA00022989"/>
    </source>
</evidence>
<protein>
    <submittedName>
        <fullName evidence="6">RTA1 protein</fullName>
    </submittedName>
</protein>
<evidence type="ECO:0000256" key="2">
    <source>
        <dbReference type="ARBA" id="ARBA00022692"/>
    </source>
</evidence>
<dbReference type="InterPro" id="IPR007568">
    <property type="entry name" value="RTA1"/>
</dbReference>